<feature type="compositionally biased region" description="Pro residues" evidence="1">
    <location>
        <begin position="116"/>
        <end position="126"/>
    </location>
</feature>
<dbReference type="GO" id="GO:0042834">
    <property type="term" value="F:peptidoglycan binding"/>
    <property type="evidence" value="ECO:0007669"/>
    <property type="project" value="InterPro"/>
</dbReference>
<dbReference type="EMBL" id="CYSE01000001">
    <property type="protein sequence ID" value="CUH75224.1"/>
    <property type="molecule type" value="Genomic_DNA"/>
</dbReference>
<evidence type="ECO:0000256" key="1">
    <source>
        <dbReference type="SAM" id="MobiDB-lite"/>
    </source>
</evidence>
<feature type="domain" description="SPOR" evidence="2">
    <location>
        <begin position="361"/>
        <end position="434"/>
    </location>
</feature>
<dbReference type="PROSITE" id="PS51724">
    <property type="entry name" value="SPOR"/>
    <property type="match status" value="1"/>
</dbReference>
<dbReference type="STRING" id="441103.TRN7648_00329"/>
<protein>
    <submittedName>
        <fullName evidence="3">Sporulation related domain protein</fullName>
    </submittedName>
</protein>
<dbReference type="Pfam" id="PF05036">
    <property type="entry name" value="SPOR"/>
    <property type="match status" value="1"/>
</dbReference>
<dbReference type="InterPro" id="IPR007730">
    <property type="entry name" value="SPOR-like_dom"/>
</dbReference>
<reference evidence="3 4" key="1">
    <citation type="submission" date="2015-09" db="EMBL/GenBank/DDBJ databases">
        <authorList>
            <consortium name="Swine Surveillance"/>
        </authorList>
    </citation>
    <scope>NUCLEOTIDE SEQUENCE [LARGE SCALE GENOMIC DNA]</scope>
    <source>
        <strain evidence="3 4">CECT 7648</strain>
    </source>
</reference>
<proteinExistence type="predicted"/>
<accession>A0A0P1G139</accession>
<dbReference type="AlphaFoldDB" id="A0A0P1G139"/>
<dbReference type="Proteomes" id="UP000054935">
    <property type="component" value="Unassembled WGS sequence"/>
</dbReference>
<feature type="region of interest" description="Disordered" evidence="1">
    <location>
        <begin position="107"/>
        <end position="148"/>
    </location>
</feature>
<gene>
    <name evidence="3" type="ORF">TRN7648_00329</name>
</gene>
<organism evidence="3 4">
    <name type="scientific">Tropicibacter naphthalenivorans</name>
    <dbReference type="NCBI Taxonomy" id="441103"/>
    <lineage>
        <taxon>Bacteria</taxon>
        <taxon>Pseudomonadati</taxon>
        <taxon>Pseudomonadota</taxon>
        <taxon>Alphaproteobacteria</taxon>
        <taxon>Rhodobacterales</taxon>
        <taxon>Roseobacteraceae</taxon>
        <taxon>Tropicibacter</taxon>
    </lineage>
</organism>
<feature type="compositionally biased region" description="Low complexity" evidence="1">
    <location>
        <begin position="127"/>
        <end position="136"/>
    </location>
</feature>
<dbReference type="InterPro" id="IPR036680">
    <property type="entry name" value="SPOR-like_sf"/>
</dbReference>
<sequence length="434" mass="45975">MLSLASVGADMTMKTLTIFALLVSGFGIVSQPATAQTKISEIPVNFPPASYSGSQFVDNNGCVYVRAGFDGNVTWVPRVSRSREQVCGQKPTFGTVAAAPAAPATSAPQIAVTAPAPKPTPKPAPRPTATARVAAPSPAPAPTVISKPVVRAPASKPVAAQPPRVVRRVPVVPAPAAPKVATKSVKPLAVPVYGNCANGVRTRTFNGQTLQVRCGPQTTPHVTEIRRGEAPAPGKNVYYNKSWNDSSLNLPGETRIIPRHVYEQRDTAALYIPEGYRPAWEDDRLNPYRALQTVDGYRQSQQVWTHTVPRTSVLSAKAKDVHGHDPIVVGTAQPGSYYKAPLHYEAPVVASSGTYRSPVVSTKGSSRYVQIGVFTTDAKAQAAVSRLSAAGLPVKLSTTGRGQLLRVGPYKSSEALYAALNATHGTGYVQAYIN</sequence>
<dbReference type="SUPFAM" id="SSF110997">
    <property type="entry name" value="Sporulation related repeat"/>
    <property type="match status" value="1"/>
</dbReference>
<evidence type="ECO:0000259" key="2">
    <source>
        <dbReference type="PROSITE" id="PS51724"/>
    </source>
</evidence>
<evidence type="ECO:0000313" key="3">
    <source>
        <dbReference type="EMBL" id="CUH75224.1"/>
    </source>
</evidence>
<dbReference type="Gene3D" id="3.30.70.1070">
    <property type="entry name" value="Sporulation related repeat"/>
    <property type="match status" value="1"/>
</dbReference>
<name>A0A0P1G139_9RHOB</name>
<keyword evidence="4" id="KW-1185">Reference proteome</keyword>
<evidence type="ECO:0000313" key="4">
    <source>
        <dbReference type="Proteomes" id="UP000054935"/>
    </source>
</evidence>